<gene>
    <name evidence="1" type="ORF">FHS00_001574</name>
</gene>
<evidence type="ECO:0000313" key="2">
    <source>
        <dbReference type="Proteomes" id="UP000576152"/>
    </source>
</evidence>
<dbReference type="Pfam" id="PF07963">
    <property type="entry name" value="N_methyl"/>
    <property type="match status" value="1"/>
</dbReference>
<dbReference type="InterPro" id="IPR012902">
    <property type="entry name" value="N_methyl_site"/>
</dbReference>
<accession>A0ABR6HNG8</accession>
<dbReference type="Proteomes" id="UP000576152">
    <property type="component" value="Unassembled WGS sequence"/>
</dbReference>
<protein>
    <submittedName>
        <fullName evidence="1">General secretion pathway protein I</fullName>
    </submittedName>
</protein>
<evidence type="ECO:0000313" key="1">
    <source>
        <dbReference type="EMBL" id="MBB3711998.1"/>
    </source>
</evidence>
<proteinExistence type="predicted"/>
<name>A0ABR6HNG8_9RHOB</name>
<reference evidence="1 2" key="1">
    <citation type="submission" date="2020-08" db="EMBL/GenBank/DDBJ databases">
        <title>Genomic Encyclopedia of Type Strains, Phase III (KMG-III): the genomes of soil and plant-associated and newly described type strains.</title>
        <authorList>
            <person name="Whitman W."/>
        </authorList>
    </citation>
    <scope>NUCLEOTIDE SEQUENCE [LARGE SCALE GENOMIC DNA]</scope>
    <source>
        <strain evidence="1 2">CECT 8572</strain>
    </source>
</reference>
<comment type="caution">
    <text evidence="1">The sequence shown here is derived from an EMBL/GenBank/DDBJ whole genome shotgun (WGS) entry which is preliminary data.</text>
</comment>
<sequence>MRSSAARNAATRRRATSGFTMLEVLLAFAMLTIVTGAVLGVTSSALQGSARRVERAWLVELARSVTEEHLATRGFVATVESLGQYEEWHWRIEERPAEPIVAMPGVALDGYVTVAVSVWNDAAPERVVTLESLVAERPAP</sequence>
<organism evidence="1 2">
    <name type="scientific">Limimaricola variabilis</name>
    <dbReference type="NCBI Taxonomy" id="1492771"/>
    <lineage>
        <taxon>Bacteria</taxon>
        <taxon>Pseudomonadati</taxon>
        <taxon>Pseudomonadota</taxon>
        <taxon>Alphaproteobacteria</taxon>
        <taxon>Rhodobacterales</taxon>
        <taxon>Paracoccaceae</taxon>
        <taxon>Limimaricola</taxon>
    </lineage>
</organism>
<dbReference type="RefSeq" id="WP_183471558.1">
    <property type="nucleotide sequence ID" value="NZ_JACIBX010000004.1"/>
</dbReference>
<keyword evidence="2" id="KW-1185">Reference proteome</keyword>
<dbReference type="EMBL" id="JACIBX010000004">
    <property type="protein sequence ID" value="MBB3711998.1"/>
    <property type="molecule type" value="Genomic_DNA"/>
</dbReference>